<organism evidence="1 2">
    <name type="scientific">Ambrosiozyma monospora</name>
    <name type="common">Yeast</name>
    <name type="synonym">Endomycopsis monosporus</name>
    <dbReference type="NCBI Taxonomy" id="43982"/>
    <lineage>
        <taxon>Eukaryota</taxon>
        <taxon>Fungi</taxon>
        <taxon>Dikarya</taxon>
        <taxon>Ascomycota</taxon>
        <taxon>Saccharomycotina</taxon>
        <taxon>Pichiomycetes</taxon>
        <taxon>Pichiales</taxon>
        <taxon>Pichiaceae</taxon>
        <taxon>Ambrosiozyma</taxon>
    </lineage>
</organism>
<protein>
    <submittedName>
        <fullName evidence="1">Unnamed protein product</fullName>
    </submittedName>
</protein>
<evidence type="ECO:0000313" key="1">
    <source>
        <dbReference type="EMBL" id="GME81729.1"/>
    </source>
</evidence>
<dbReference type="Proteomes" id="UP001165064">
    <property type="component" value="Unassembled WGS sequence"/>
</dbReference>
<evidence type="ECO:0000313" key="2">
    <source>
        <dbReference type="Proteomes" id="UP001165064"/>
    </source>
</evidence>
<proteinExistence type="predicted"/>
<name>A0ACB5T540_AMBMO</name>
<comment type="caution">
    <text evidence="1">The sequence shown here is derived from an EMBL/GenBank/DDBJ whole genome shotgun (WGS) entry which is preliminary data.</text>
</comment>
<dbReference type="EMBL" id="BSXS01003674">
    <property type="protein sequence ID" value="GME81729.1"/>
    <property type="molecule type" value="Genomic_DNA"/>
</dbReference>
<keyword evidence="2" id="KW-1185">Reference proteome</keyword>
<sequence>MSDLIFLYANRAKFHQHFMSIYDTSLQSCLDSILKVLEHAMELSELITKKFGKSMFQQIFPFFYTFLYQTFVVIYTLLHLNFPQLAPHYNELGNMRHKLKKLFDVVGVENWRPNVVKIIEAINGMCDKFFSMILEQENAGVLIEQAPSKSVTGSTTTVHFASAATTQLPRQVPGDRMLPPQQATSSGAIADDVANASSPLSFNPSVKVENVPEEISNNIQSLTSSSNANVIIGPQMPTQSSSTNSTQHPQQPQQQRSLSHFYAGASSMSLSQISLAANNFTNQMPGVDIFNTPQQLGVASNDNNNNGNIGTNTNTNANMTNFGISEPSPLGFINLSDPFYVQNPFNFTYPSGIGFASVPNDAHDRANATGNSGPPSNGSGAVEEESPPIEVIMNHFDHHFGQRSNSTDSTIDQQVQKQQTSSQKQQQQQQQQQQVQQDGIPSYNMKFWD</sequence>
<reference evidence="1" key="1">
    <citation type="submission" date="2023-04" db="EMBL/GenBank/DDBJ databases">
        <title>Ambrosiozyma monospora NBRC 10751.</title>
        <authorList>
            <person name="Ichikawa N."/>
            <person name="Sato H."/>
            <person name="Tonouchi N."/>
        </authorList>
    </citation>
    <scope>NUCLEOTIDE SEQUENCE</scope>
    <source>
        <strain evidence="1">NBRC 10751</strain>
    </source>
</reference>
<accession>A0ACB5T540</accession>
<gene>
    <name evidence="1" type="ORF">Amon02_000511900</name>
</gene>